<dbReference type="SMART" id="SM00042">
    <property type="entry name" value="CUB"/>
    <property type="match status" value="1"/>
</dbReference>
<organism evidence="5 6">
    <name type="scientific">Pundamilia nyererei</name>
    <dbReference type="NCBI Taxonomy" id="303518"/>
    <lineage>
        <taxon>Eukaryota</taxon>
        <taxon>Metazoa</taxon>
        <taxon>Chordata</taxon>
        <taxon>Craniata</taxon>
        <taxon>Vertebrata</taxon>
        <taxon>Euteleostomi</taxon>
        <taxon>Actinopterygii</taxon>
        <taxon>Neopterygii</taxon>
        <taxon>Teleostei</taxon>
        <taxon>Neoteleostei</taxon>
        <taxon>Acanthomorphata</taxon>
        <taxon>Ovalentaria</taxon>
        <taxon>Cichlomorphae</taxon>
        <taxon>Cichliformes</taxon>
        <taxon>Cichlidae</taxon>
        <taxon>African cichlids</taxon>
        <taxon>Pseudocrenilabrinae</taxon>
        <taxon>Haplochromini</taxon>
        <taxon>Pundamilia</taxon>
    </lineage>
</organism>
<dbReference type="Proteomes" id="UP000695023">
    <property type="component" value="Unplaced"/>
</dbReference>
<dbReference type="PANTHER" id="PTHR24251:SF37">
    <property type="entry name" value="CUB DOMAIN-CONTAINING PROTEIN"/>
    <property type="match status" value="1"/>
</dbReference>
<evidence type="ECO:0000259" key="4">
    <source>
        <dbReference type="PROSITE" id="PS01180"/>
    </source>
</evidence>
<dbReference type="CDD" id="cd00041">
    <property type="entry name" value="CUB"/>
    <property type="match status" value="1"/>
</dbReference>
<proteinExistence type="predicted"/>
<protein>
    <submittedName>
        <fullName evidence="6">CUB and sushi domain-containing protein 1-like</fullName>
    </submittedName>
</protein>
<dbReference type="Gene3D" id="2.60.120.290">
    <property type="entry name" value="Spermadhesin, CUB domain"/>
    <property type="match status" value="1"/>
</dbReference>
<evidence type="ECO:0000256" key="1">
    <source>
        <dbReference type="ARBA" id="ARBA00022737"/>
    </source>
</evidence>
<dbReference type="InterPro" id="IPR000859">
    <property type="entry name" value="CUB_dom"/>
</dbReference>
<dbReference type="PANTHER" id="PTHR24251">
    <property type="entry name" value="OVOCHYMASE-RELATED"/>
    <property type="match status" value="1"/>
</dbReference>
<dbReference type="InterPro" id="IPR035914">
    <property type="entry name" value="Sperma_CUB_dom_sf"/>
</dbReference>
<dbReference type="FunFam" id="2.60.120.290:FF:000001">
    <property type="entry name" value="CUB and sushi domain-containing protein 3 isoform X1"/>
    <property type="match status" value="1"/>
</dbReference>
<dbReference type="AlphaFoldDB" id="A0A9Y3S792"/>
<evidence type="ECO:0000256" key="3">
    <source>
        <dbReference type="PROSITE-ProRule" id="PRU00059"/>
    </source>
</evidence>
<sequence length="186" mass="20048">ESCGGVVQGLNGTIESPGFPHGYPNYANCTWLIITGERNRIQLTFVTLALEEDFDIVSVYDGQPSPGNLKMRLSGFMLPSPVVSSGSILALWFTTDFAVSAQGFKAVYEAAGVSGRYGESLCWCNTTMHPGPGMRIRYTTSVSWSTTSAGPFQWLQSLADTPLLQTGQYTQTLSPGTEAPPQHLVS</sequence>
<reference evidence="6" key="1">
    <citation type="submission" date="2025-08" db="UniProtKB">
        <authorList>
            <consortium name="RefSeq"/>
        </authorList>
    </citation>
    <scope>IDENTIFICATION</scope>
</reference>
<accession>A0A9Y3S792</accession>
<dbReference type="PROSITE" id="PS01180">
    <property type="entry name" value="CUB"/>
    <property type="match status" value="1"/>
</dbReference>
<keyword evidence="2" id="KW-1015">Disulfide bond</keyword>
<comment type="caution">
    <text evidence="3">Lacks conserved residue(s) required for the propagation of feature annotation.</text>
</comment>
<dbReference type="GeneID" id="102196048"/>
<gene>
    <name evidence="6" type="primary">LOC102196048</name>
</gene>
<dbReference type="Pfam" id="PF00431">
    <property type="entry name" value="CUB"/>
    <property type="match status" value="1"/>
</dbReference>
<dbReference type="SUPFAM" id="SSF49854">
    <property type="entry name" value="Spermadhesin, CUB domain"/>
    <property type="match status" value="1"/>
</dbReference>
<evidence type="ECO:0000256" key="2">
    <source>
        <dbReference type="ARBA" id="ARBA00023157"/>
    </source>
</evidence>
<dbReference type="RefSeq" id="XP_005754898.1">
    <property type="nucleotide sequence ID" value="XM_005754841.1"/>
</dbReference>
<name>A0A9Y3S792_9CICH</name>
<keyword evidence="1" id="KW-0677">Repeat</keyword>
<feature type="non-terminal residue" evidence="6">
    <location>
        <position position="1"/>
    </location>
</feature>
<evidence type="ECO:0000313" key="5">
    <source>
        <dbReference type="Proteomes" id="UP000695023"/>
    </source>
</evidence>
<keyword evidence="5" id="KW-1185">Reference proteome</keyword>
<feature type="domain" description="CUB" evidence="4">
    <location>
        <begin position="3"/>
        <end position="111"/>
    </location>
</feature>
<evidence type="ECO:0000313" key="6">
    <source>
        <dbReference type="RefSeq" id="XP_005754898.1"/>
    </source>
</evidence>